<dbReference type="AlphaFoldDB" id="A0A2S4HKV4"/>
<reference evidence="1" key="1">
    <citation type="submission" date="2018-01" db="EMBL/GenBank/DDBJ databases">
        <authorList>
            <person name="Yu X.-D."/>
        </authorList>
    </citation>
    <scope>NUCLEOTIDE SEQUENCE</scope>
    <source>
        <strain evidence="1">ZX-21</strain>
    </source>
</reference>
<organism evidence="1 2">
    <name type="scientific">Zhongshania marina</name>
    <dbReference type="NCBI Taxonomy" id="2304603"/>
    <lineage>
        <taxon>Bacteria</taxon>
        <taxon>Pseudomonadati</taxon>
        <taxon>Pseudomonadota</taxon>
        <taxon>Gammaproteobacteria</taxon>
        <taxon>Cellvibrionales</taxon>
        <taxon>Spongiibacteraceae</taxon>
        <taxon>Zhongshania</taxon>
    </lineage>
</organism>
<protein>
    <recommendedName>
        <fullName evidence="3">DUF2490 domain-containing protein</fullName>
    </recommendedName>
</protein>
<dbReference type="Proteomes" id="UP000237222">
    <property type="component" value="Unassembled WGS sequence"/>
</dbReference>
<dbReference type="RefSeq" id="WP_103682622.1">
    <property type="nucleotide sequence ID" value="NZ_PQGG01000003.1"/>
</dbReference>
<evidence type="ECO:0000313" key="1">
    <source>
        <dbReference type="EMBL" id="POP54579.1"/>
    </source>
</evidence>
<gene>
    <name evidence="1" type="ORF">C0068_00950</name>
</gene>
<evidence type="ECO:0000313" key="2">
    <source>
        <dbReference type="Proteomes" id="UP000237222"/>
    </source>
</evidence>
<dbReference type="EMBL" id="PQGG01000003">
    <property type="protein sequence ID" value="POP54579.1"/>
    <property type="molecule type" value="Genomic_DNA"/>
</dbReference>
<dbReference type="OrthoDB" id="6696169at2"/>
<accession>A0A2S4HKV4</accession>
<comment type="caution">
    <text evidence="1">The sequence shown here is derived from an EMBL/GenBank/DDBJ whole genome shotgun (WGS) entry which is preliminary data.</text>
</comment>
<proteinExistence type="predicted"/>
<evidence type="ECO:0008006" key="3">
    <source>
        <dbReference type="Google" id="ProtNLM"/>
    </source>
</evidence>
<name>A0A2S4HKV4_9GAMM</name>
<sequence length="239" mass="26702">MAINIYRFIVGFAIYISLVSLVKADGLAVDRIYAPYVNSLEKELEYRISSAEGGSGASSDYIIQRLGFGAAVNDSIALEAYLSAEGEEDADRLSGYELELRWQLSEQGEYAVDWGAVFEYEHSRDSKLEELAGKLVALKEWGAMVTTANASLIYESSDVAGEEFETALSLQARYRYRPMLEPALEFYAAEDYRGMGPVLVGAIRLAAANSLRWEVGTIFGLDDRSADYVFRLMLEYEFY</sequence>